<accession>A0AAV4X1I2</accession>
<comment type="caution">
    <text evidence="1">The sequence shown here is derived from an EMBL/GenBank/DDBJ whole genome shotgun (WGS) entry which is preliminary data.</text>
</comment>
<gene>
    <name evidence="1" type="ORF">CEXT_298811</name>
</gene>
<protein>
    <submittedName>
        <fullName evidence="1">Uncharacterized protein</fullName>
    </submittedName>
</protein>
<reference evidence="1 2" key="1">
    <citation type="submission" date="2021-06" db="EMBL/GenBank/DDBJ databases">
        <title>Caerostris extrusa draft genome.</title>
        <authorList>
            <person name="Kono N."/>
            <person name="Arakawa K."/>
        </authorList>
    </citation>
    <scope>NUCLEOTIDE SEQUENCE [LARGE SCALE GENOMIC DNA]</scope>
</reference>
<proteinExistence type="predicted"/>
<keyword evidence="2" id="KW-1185">Reference proteome</keyword>
<dbReference type="Proteomes" id="UP001054945">
    <property type="component" value="Unassembled WGS sequence"/>
</dbReference>
<sequence length="110" mass="12190">MTKISRISQRLTGTMPIYQKSPFLVHGADVPPEFSVYPLKLLHRSKGAESFQPVQSSAQDCWANTCVNTFSTITLTPPKFLLISCPEFQTSLREIFGDPCEGKAFNCFGG</sequence>
<organism evidence="1 2">
    <name type="scientific">Caerostris extrusa</name>
    <name type="common">Bark spider</name>
    <name type="synonym">Caerostris bankana</name>
    <dbReference type="NCBI Taxonomy" id="172846"/>
    <lineage>
        <taxon>Eukaryota</taxon>
        <taxon>Metazoa</taxon>
        <taxon>Ecdysozoa</taxon>
        <taxon>Arthropoda</taxon>
        <taxon>Chelicerata</taxon>
        <taxon>Arachnida</taxon>
        <taxon>Araneae</taxon>
        <taxon>Araneomorphae</taxon>
        <taxon>Entelegynae</taxon>
        <taxon>Araneoidea</taxon>
        <taxon>Araneidae</taxon>
        <taxon>Caerostris</taxon>
    </lineage>
</organism>
<evidence type="ECO:0000313" key="2">
    <source>
        <dbReference type="Proteomes" id="UP001054945"/>
    </source>
</evidence>
<dbReference type="EMBL" id="BPLR01017136">
    <property type="protein sequence ID" value="GIY88977.1"/>
    <property type="molecule type" value="Genomic_DNA"/>
</dbReference>
<dbReference type="AlphaFoldDB" id="A0AAV4X1I2"/>
<name>A0AAV4X1I2_CAEEX</name>
<evidence type="ECO:0000313" key="1">
    <source>
        <dbReference type="EMBL" id="GIY88977.1"/>
    </source>
</evidence>